<evidence type="ECO:0000313" key="2">
    <source>
        <dbReference type="EMBL" id="NQV64034.1"/>
    </source>
</evidence>
<comment type="caution">
    <text evidence="2">The sequence shown here is derived from an EMBL/GenBank/DDBJ whole genome shotgun (WGS) entry which is preliminary data.</text>
</comment>
<dbReference type="EMBL" id="JABMOJ010000058">
    <property type="protein sequence ID" value="NQV64034.1"/>
    <property type="molecule type" value="Genomic_DNA"/>
</dbReference>
<dbReference type="Proteomes" id="UP000754644">
    <property type="component" value="Unassembled WGS sequence"/>
</dbReference>
<name>A0A973A6W0_9GAMM</name>
<evidence type="ECO:0000313" key="3">
    <source>
        <dbReference type="Proteomes" id="UP000754644"/>
    </source>
</evidence>
<dbReference type="InterPro" id="IPR029069">
    <property type="entry name" value="HotDog_dom_sf"/>
</dbReference>
<dbReference type="Gene3D" id="3.10.129.10">
    <property type="entry name" value="Hotdog Thioesterase"/>
    <property type="match status" value="1"/>
</dbReference>
<protein>
    <submittedName>
        <fullName evidence="2">MaoC family dehydratase N-terminal domain-containing protein</fullName>
    </submittedName>
</protein>
<dbReference type="SUPFAM" id="SSF54637">
    <property type="entry name" value="Thioesterase/thiol ester dehydrase-isomerase"/>
    <property type="match status" value="1"/>
</dbReference>
<organism evidence="2 3">
    <name type="scientific">SAR86 cluster bacterium</name>
    <dbReference type="NCBI Taxonomy" id="2030880"/>
    <lineage>
        <taxon>Bacteria</taxon>
        <taxon>Pseudomonadati</taxon>
        <taxon>Pseudomonadota</taxon>
        <taxon>Gammaproteobacteria</taxon>
        <taxon>SAR86 cluster</taxon>
    </lineage>
</organism>
<proteinExistence type="predicted"/>
<sequence length="145" mass="16075">MDQDITAAREKFLNRDFDEKTFAIPAEKTIEYARLCGETAPRFLDASHPEFQAPPTYIASLSGSRSLPEGFPRFGLGMDAGKGVECFLPVRPGTTITGRTHLHDIYSKTGRSGRMVFAVSRMAFFDADGQHLANADSRLVMREKS</sequence>
<feature type="domain" description="FAS1-like dehydratase" evidence="1">
    <location>
        <begin position="15"/>
        <end position="134"/>
    </location>
</feature>
<dbReference type="InterPro" id="IPR039569">
    <property type="entry name" value="FAS1-like_DH_region"/>
</dbReference>
<reference evidence="2" key="1">
    <citation type="submission" date="2020-05" db="EMBL/GenBank/DDBJ databases">
        <title>Sulfur intermediates as new biogeochemical hubs in an aquatic model microbial ecosystem.</title>
        <authorList>
            <person name="Vigneron A."/>
        </authorList>
    </citation>
    <scope>NUCLEOTIDE SEQUENCE</scope>
    <source>
        <strain evidence="2">Bin.250</strain>
    </source>
</reference>
<evidence type="ECO:0000259" key="1">
    <source>
        <dbReference type="Pfam" id="PF13452"/>
    </source>
</evidence>
<dbReference type="Pfam" id="PF13452">
    <property type="entry name" value="FAS1_DH_region"/>
    <property type="match status" value="1"/>
</dbReference>
<accession>A0A973A6W0</accession>
<dbReference type="AlphaFoldDB" id="A0A973A6W0"/>
<gene>
    <name evidence="2" type="ORF">HQ497_01600</name>
</gene>